<sequence>MADWVIQQGLDGTEVADLLEGYCERLIGLGVPLFRLHIALRAYHPEIGGLGFNWVRDASVGRDQFAHTATPVAQWVQSPLYHLLESDCAELRERLCDHPAPSRFPFLEDLRARGATDYLAAKITFTKRTGSLAVDPNDPPEGFLISWATDAPAGFSDADLAVLRDATPPLALALKTSSSRQMAHDLLATYLGQDVGNRVLSGDIRRGSCEVINAVICCFDLQGFTKLAERLPGPQIIDLLNDYFDVAVSVIEAHGGQVLKFMGDGLLAIFNLDADKDAAAKAVAAAARLRDDISALSAARTARGAATTGFHLGLHAGDVLYGNVGGPNRLDFTVIGPAVNTAARITAMSNMVDEHMVLSAPVADAVRPLRDDIVSLGQYKLRGVAARQELFTLVQDRDT</sequence>
<protein>
    <submittedName>
        <fullName evidence="2">Adenylate/guanylate cyclase domain-containing protein</fullName>
    </submittedName>
</protein>
<accession>A0A5S3PMN1</accession>
<gene>
    <name evidence="2" type="ORF">FDT80_07530</name>
</gene>
<dbReference type="PANTHER" id="PTHR43081">
    <property type="entry name" value="ADENYLATE CYCLASE, TERMINAL-DIFFERENTIATION SPECIFIC-RELATED"/>
    <property type="match status" value="1"/>
</dbReference>
<dbReference type="SUPFAM" id="SSF55073">
    <property type="entry name" value="Nucleotide cyclase"/>
    <property type="match status" value="1"/>
</dbReference>
<evidence type="ECO:0000313" key="2">
    <source>
        <dbReference type="EMBL" id="TMM55659.1"/>
    </source>
</evidence>
<proteinExistence type="predicted"/>
<dbReference type="OrthoDB" id="9801651at2"/>
<dbReference type="GO" id="GO:0035556">
    <property type="term" value="P:intracellular signal transduction"/>
    <property type="evidence" value="ECO:0007669"/>
    <property type="project" value="InterPro"/>
</dbReference>
<name>A0A5S3PMN1_9RHOB</name>
<dbReference type="AlphaFoldDB" id="A0A5S3PMN1"/>
<keyword evidence="3" id="KW-1185">Reference proteome</keyword>
<comment type="caution">
    <text evidence="2">The sequence shown here is derived from an EMBL/GenBank/DDBJ whole genome shotgun (WGS) entry which is preliminary data.</text>
</comment>
<evidence type="ECO:0000313" key="3">
    <source>
        <dbReference type="Proteomes" id="UP000309550"/>
    </source>
</evidence>
<dbReference type="InterPro" id="IPR050697">
    <property type="entry name" value="Adenylyl/Guanylyl_Cyclase_3/4"/>
</dbReference>
<dbReference type="Gene3D" id="3.30.70.1230">
    <property type="entry name" value="Nucleotide cyclase"/>
    <property type="match status" value="1"/>
</dbReference>
<feature type="domain" description="Guanylate cyclase" evidence="1">
    <location>
        <begin position="215"/>
        <end position="346"/>
    </location>
</feature>
<dbReference type="Pfam" id="PF00211">
    <property type="entry name" value="Guanylate_cyc"/>
    <property type="match status" value="1"/>
</dbReference>
<dbReference type="SMART" id="SM00044">
    <property type="entry name" value="CYCc"/>
    <property type="match status" value="1"/>
</dbReference>
<dbReference type="PANTHER" id="PTHR43081:SF11">
    <property type="entry name" value="BLR2264 PROTEIN"/>
    <property type="match status" value="1"/>
</dbReference>
<dbReference type="InterPro" id="IPR001054">
    <property type="entry name" value="A/G_cyclase"/>
</dbReference>
<dbReference type="PROSITE" id="PS50125">
    <property type="entry name" value="GUANYLATE_CYCLASE_2"/>
    <property type="match status" value="1"/>
</dbReference>
<dbReference type="GO" id="GO:0004016">
    <property type="term" value="F:adenylate cyclase activity"/>
    <property type="evidence" value="ECO:0007669"/>
    <property type="project" value="UniProtKB-ARBA"/>
</dbReference>
<reference evidence="2 3" key="1">
    <citation type="submission" date="2019-05" db="EMBL/GenBank/DDBJ databases">
        <title>Sulfitobacter sabulilitoris sp. nov., isolated from a marine sand.</title>
        <authorList>
            <person name="Yoon J.-H."/>
        </authorList>
    </citation>
    <scope>NUCLEOTIDE SEQUENCE [LARGE SCALE GENOMIC DNA]</scope>
    <source>
        <strain evidence="2 3">HSMS-29</strain>
    </source>
</reference>
<evidence type="ECO:0000259" key="1">
    <source>
        <dbReference type="PROSITE" id="PS50125"/>
    </source>
</evidence>
<dbReference type="EMBL" id="VANS01000001">
    <property type="protein sequence ID" value="TMM55659.1"/>
    <property type="molecule type" value="Genomic_DNA"/>
</dbReference>
<dbReference type="GO" id="GO:0006171">
    <property type="term" value="P:cAMP biosynthetic process"/>
    <property type="evidence" value="ECO:0007669"/>
    <property type="project" value="TreeGrafter"/>
</dbReference>
<dbReference type="InterPro" id="IPR029787">
    <property type="entry name" value="Nucleotide_cyclase"/>
</dbReference>
<organism evidence="2 3">
    <name type="scientific">Sulfitobacter sabulilitoris</name>
    <dbReference type="NCBI Taxonomy" id="2562655"/>
    <lineage>
        <taxon>Bacteria</taxon>
        <taxon>Pseudomonadati</taxon>
        <taxon>Pseudomonadota</taxon>
        <taxon>Alphaproteobacteria</taxon>
        <taxon>Rhodobacterales</taxon>
        <taxon>Roseobacteraceae</taxon>
        <taxon>Sulfitobacter</taxon>
    </lineage>
</organism>
<dbReference type="CDD" id="cd07302">
    <property type="entry name" value="CHD"/>
    <property type="match status" value="1"/>
</dbReference>
<dbReference type="Proteomes" id="UP000309550">
    <property type="component" value="Unassembled WGS sequence"/>
</dbReference>